<evidence type="ECO:0000256" key="1">
    <source>
        <dbReference type="PIRSR" id="PIRSR005902-1"/>
    </source>
</evidence>
<dbReference type="InterPro" id="IPR032466">
    <property type="entry name" value="Metal_Hydrolase"/>
</dbReference>
<dbReference type="InterPro" id="IPR001130">
    <property type="entry name" value="TatD-like"/>
</dbReference>
<dbReference type="Pfam" id="PF01026">
    <property type="entry name" value="TatD_DNase"/>
    <property type="match status" value="1"/>
</dbReference>
<organism evidence="2">
    <name type="scientific">Aplanochytrium stocchinoi</name>
    <dbReference type="NCBI Taxonomy" id="215587"/>
    <lineage>
        <taxon>Eukaryota</taxon>
        <taxon>Sar</taxon>
        <taxon>Stramenopiles</taxon>
        <taxon>Bigyra</taxon>
        <taxon>Labyrinthulomycetes</taxon>
        <taxon>Thraustochytrida</taxon>
        <taxon>Thraustochytriidae</taxon>
        <taxon>Aplanochytrium</taxon>
    </lineage>
</organism>
<accession>A0A7S3LIT5</accession>
<dbReference type="SUPFAM" id="SSF51556">
    <property type="entry name" value="Metallo-dependent hydrolases"/>
    <property type="match status" value="1"/>
</dbReference>
<name>A0A7S3LIT5_9STRA</name>
<feature type="binding site" evidence="1">
    <location>
        <position position="6"/>
    </location>
    <ligand>
        <name>a divalent metal cation</name>
        <dbReference type="ChEBI" id="CHEBI:60240"/>
        <label>1</label>
    </ligand>
</feature>
<gene>
    <name evidence="2" type="ORF">ASTO00021_LOCUS2847</name>
</gene>
<dbReference type="PANTHER" id="PTHR47176:SF1">
    <property type="entry name" value="OS04G0577500 PROTEIN"/>
    <property type="match status" value="1"/>
</dbReference>
<proteinExistence type="predicted"/>
<evidence type="ECO:0000313" key="2">
    <source>
        <dbReference type="EMBL" id="CAE0432522.1"/>
    </source>
</evidence>
<sequence>MDSHVHLVISAHNDEECEEEFVRLSKESHEIVVGTRPKDWARILDIHKTNSSLMTGLITGSVGLHPWFVLETLVGNSNGTWLATLQSLLEQNLTLQVGEIGLDKIWSPPEHLKIQYRYEDQVQVFRQQLTLAGNLKRRVSVHCVKAHTQMLDILSNEPNKSSPPLIYLHSWSGSSEITRQFLKSRVLKKRLYFGVSASVNLRGILAFSYDNHADCSKCLTRTYCWHMVDNDTKPLTNSESSQSMRLWKNHQGEIESHPWRASKKWEKFCTMIRLVPPQRLLLESDMPGFKGNLQARKESIDLIAFVVSDSLNVEVQDLLKMCKSNLERFQKPIL</sequence>
<feature type="binding site" evidence="1">
    <location>
        <position position="142"/>
    </location>
    <ligand>
        <name>a divalent metal cation</name>
        <dbReference type="ChEBI" id="CHEBI:60240"/>
        <label>2</label>
    </ligand>
</feature>
<keyword evidence="1" id="KW-0479">Metal-binding</keyword>
<evidence type="ECO:0008006" key="3">
    <source>
        <dbReference type="Google" id="ProtNLM"/>
    </source>
</evidence>
<dbReference type="GO" id="GO:0016788">
    <property type="term" value="F:hydrolase activity, acting on ester bonds"/>
    <property type="evidence" value="ECO:0007669"/>
    <property type="project" value="InterPro"/>
</dbReference>
<dbReference type="PIRSF" id="PIRSF005902">
    <property type="entry name" value="DNase_TatD"/>
    <property type="match status" value="1"/>
</dbReference>
<dbReference type="Gene3D" id="3.20.20.140">
    <property type="entry name" value="Metal-dependent hydrolases"/>
    <property type="match status" value="2"/>
</dbReference>
<feature type="binding site" evidence="1">
    <location>
        <position position="4"/>
    </location>
    <ligand>
        <name>a divalent metal cation</name>
        <dbReference type="ChEBI" id="CHEBI:60240"/>
        <label>1</label>
    </ligand>
</feature>
<dbReference type="PANTHER" id="PTHR47176">
    <property type="entry name" value="OSJNBA0020J04.13 PROTEIN"/>
    <property type="match status" value="1"/>
</dbReference>
<dbReference type="GO" id="GO:0046872">
    <property type="term" value="F:metal ion binding"/>
    <property type="evidence" value="ECO:0007669"/>
    <property type="project" value="UniProtKB-KW"/>
</dbReference>
<dbReference type="EMBL" id="HBIN01004078">
    <property type="protein sequence ID" value="CAE0432522.1"/>
    <property type="molecule type" value="Transcribed_RNA"/>
</dbReference>
<reference evidence="2" key="1">
    <citation type="submission" date="2021-01" db="EMBL/GenBank/DDBJ databases">
        <authorList>
            <person name="Corre E."/>
            <person name="Pelletier E."/>
            <person name="Niang G."/>
            <person name="Scheremetjew M."/>
            <person name="Finn R."/>
            <person name="Kale V."/>
            <person name="Holt S."/>
            <person name="Cochrane G."/>
            <person name="Meng A."/>
            <person name="Brown T."/>
            <person name="Cohen L."/>
        </authorList>
    </citation>
    <scope>NUCLEOTIDE SEQUENCE</scope>
    <source>
        <strain evidence="2">GSBS06</strain>
    </source>
</reference>
<feature type="binding site" evidence="1">
    <location>
        <position position="99"/>
    </location>
    <ligand>
        <name>a divalent metal cation</name>
        <dbReference type="ChEBI" id="CHEBI:60240"/>
        <label>1</label>
    </ligand>
</feature>
<protein>
    <recommendedName>
        <fullName evidence="3">TatD related DNase</fullName>
    </recommendedName>
</protein>
<dbReference type="AlphaFoldDB" id="A0A7S3LIT5"/>
<feature type="binding site" evidence="1">
    <location>
        <position position="169"/>
    </location>
    <ligand>
        <name>a divalent metal cation</name>
        <dbReference type="ChEBI" id="CHEBI:60240"/>
        <label>2</label>
    </ligand>
</feature>